<dbReference type="OMA" id="KCIMLEL"/>
<dbReference type="GeneTree" id="ENSGT01030000234869"/>
<dbReference type="Gene3D" id="3.90.320.10">
    <property type="match status" value="1"/>
</dbReference>
<evidence type="ECO:0000259" key="2">
    <source>
        <dbReference type="Pfam" id="PF09588"/>
    </source>
</evidence>
<keyword evidence="4" id="KW-1185">Reference proteome</keyword>
<reference evidence="3" key="1">
    <citation type="submission" date="2025-08" db="UniProtKB">
        <authorList>
            <consortium name="Ensembl"/>
        </authorList>
    </citation>
    <scope>IDENTIFICATION</scope>
</reference>
<evidence type="ECO:0000313" key="4">
    <source>
        <dbReference type="Proteomes" id="UP000264820"/>
    </source>
</evidence>
<dbReference type="InterPro" id="IPR019080">
    <property type="entry name" value="YqaJ_viral_recombinase"/>
</dbReference>
<dbReference type="PANTHER" id="PTHR47526">
    <property type="entry name" value="ATP-DEPENDENT DNA HELICASE"/>
    <property type="match status" value="1"/>
</dbReference>
<evidence type="ECO:0000313" key="3">
    <source>
        <dbReference type="Ensembl" id="ENSHCOP00000022850.1"/>
    </source>
</evidence>
<accession>A0A3Q2YV71</accession>
<dbReference type="SUPFAM" id="SSF52980">
    <property type="entry name" value="Restriction endonuclease-like"/>
    <property type="match status" value="1"/>
</dbReference>
<dbReference type="Pfam" id="PF09588">
    <property type="entry name" value="YqaJ"/>
    <property type="match status" value="1"/>
</dbReference>
<evidence type="ECO:0000256" key="1">
    <source>
        <dbReference type="SAM" id="MobiDB-lite"/>
    </source>
</evidence>
<feature type="compositionally biased region" description="Polar residues" evidence="1">
    <location>
        <begin position="1"/>
        <end position="11"/>
    </location>
</feature>
<dbReference type="InterPro" id="IPR011604">
    <property type="entry name" value="PDDEXK-like_dom_sf"/>
</dbReference>
<dbReference type="Ensembl" id="ENSHCOT00000014507.1">
    <property type="protein sequence ID" value="ENSHCOP00000022850.1"/>
    <property type="gene ID" value="ENSHCOG00000010881.1"/>
</dbReference>
<dbReference type="PANTHER" id="PTHR47526:SF4">
    <property type="entry name" value="SWIM-TYPE DOMAIN-CONTAINING PROTEIN"/>
    <property type="match status" value="1"/>
</dbReference>
<name>A0A3Q2YV71_HIPCM</name>
<dbReference type="GO" id="GO:0006281">
    <property type="term" value="P:DNA repair"/>
    <property type="evidence" value="ECO:0007669"/>
    <property type="project" value="UniProtKB-ARBA"/>
</dbReference>
<feature type="compositionally biased region" description="Basic and acidic residues" evidence="1">
    <location>
        <begin position="12"/>
        <end position="22"/>
    </location>
</feature>
<dbReference type="CDD" id="cd22343">
    <property type="entry name" value="PDDEXK_lambda_exonuclease-like"/>
    <property type="match status" value="1"/>
</dbReference>
<feature type="domain" description="YqaJ viral recombinase" evidence="2">
    <location>
        <begin position="164"/>
        <end position="230"/>
    </location>
</feature>
<proteinExistence type="predicted"/>
<dbReference type="AlphaFoldDB" id="A0A3Q2YV71"/>
<feature type="region of interest" description="Disordered" evidence="1">
    <location>
        <begin position="1"/>
        <end position="27"/>
    </location>
</feature>
<dbReference type="Proteomes" id="UP000264820">
    <property type="component" value="Unplaced"/>
</dbReference>
<sequence>MKKSSVSNTQDSDSKLTDETPVKKMARSVSQSRYDTFFKQLKADKPVCLSVNRHYNEHYITSSLQAKYPGVLSELFDESCVGMSREDLLEHCNSLLPLITVSDEEAQNVERDTTEQAYSKLWFRLRTENPSLSLLKQICYPNEYRFTNDYIKDNCKNHINLKTQNCGLFLNPKYPHMGASPDCLVECDCCGKVCLEVKCLHCMRNKNRDERLKLKRNHAYYSQVQTQLFLCDVDYCDFIVWTPKDMFVVRIEPNPEEWKRLLNLLSKFFAAVVLPELRRNNGCL</sequence>
<dbReference type="InterPro" id="IPR011335">
    <property type="entry name" value="Restrct_endonuc-II-like"/>
</dbReference>
<reference evidence="3" key="2">
    <citation type="submission" date="2025-09" db="UniProtKB">
        <authorList>
            <consortium name="Ensembl"/>
        </authorList>
    </citation>
    <scope>IDENTIFICATION</scope>
</reference>
<dbReference type="STRING" id="109280.ENSHCOP00000022850"/>
<protein>
    <recommendedName>
        <fullName evidence="2">YqaJ viral recombinase domain-containing protein</fullName>
    </recommendedName>
</protein>
<organism evidence="3 4">
    <name type="scientific">Hippocampus comes</name>
    <name type="common">Tiger tail seahorse</name>
    <dbReference type="NCBI Taxonomy" id="109280"/>
    <lineage>
        <taxon>Eukaryota</taxon>
        <taxon>Metazoa</taxon>
        <taxon>Chordata</taxon>
        <taxon>Craniata</taxon>
        <taxon>Vertebrata</taxon>
        <taxon>Euteleostomi</taxon>
        <taxon>Actinopterygii</taxon>
        <taxon>Neopterygii</taxon>
        <taxon>Teleostei</taxon>
        <taxon>Neoteleostei</taxon>
        <taxon>Acanthomorphata</taxon>
        <taxon>Syngnathiaria</taxon>
        <taxon>Syngnathiformes</taxon>
        <taxon>Syngnathoidei</taxon>
        <taxon>Syngnathidae</taxon>
        <taxon>Hippocampus</taxon>
    </lineage>
</organism>